<organism evidence="2 3">
    <name type="scientific">Methylomagnum ishizawai</name>
    <dbReference type="NCBI Taxonomy" id="1760988"/>
    <lineage>
        <taxon>Bacteria</taxon>
        <taxon>Pseudomonadati</taxon>
        <taxon>Pseudomonadota</taxon>
        <taxon>Gammaproteobacteria</taxon>
        <taxon>Methylococcales</taxon>
        <taxon>Methylococcaceae</taxon>
        <taxon>Methylomagnum</taxon>
    </lineage>
</organism>
<dbReference type="RefSeq" id="WP_085212522.1">
    <property type="nucleotide sequence ID" value="NZ_FXAM01000001.1"/>
</dbReference>
<feature type="signal peptide" evidence="1">
    <location>
        <begin position="1"/>
        <end position="22"/>
    </location>
</feature>
<dbReference type="Pfam" id="PF13583">
    <property type="entry name" value="Reprolysin_4"/>
    <property type="match status" value="1"/>
</dbReference>
<dbReference type="STRING" id="1760988.SAMN02949497_2153"/>
<evidence type="ECO:0000313" key="3">
    <source>
        <dbReference type="Proteomes" id="UP000192923"/>
    </source>
</evidence>
<protein>
    <submittedName>
        <fullName evidence="2">Metallo-peptidase family M12B Reprolysin-like</fullName>
    </submittedName>
</protein>
<reference evidence="2 3" key="1">
    <citation type="submission" date="2016-12" db="EMBL/GenBank/DDBJ databases">
        <authorList>
            <person name="Song W.-J."/>
            <person name="Kurnit D.M."/>
        </authorList>
    </citation>
    <scope>NUCLEOTIDE SEQUENCE [LARGE SCALE GENOMIC DNA]</scope>
    <source>
        <strain evidence="2 3">175</strain>
    </source>
</reference>
<dbReference type="Gene3D" id="3.40.390.10">
    <property type="entry name" value="Collagenase (Catalytic Domain)"/>
    <property type="match status" value="1"/>
</dbReference>
<accession>A0A1Y6CVZ3</accession>
<name>A0A1Y6CVZ3_9GAMM</name>
<dbReference type="Proteomes" id="UP000192923">
    <property type="component" value="Unassembled WGS sequence"/>
</dbReference>
<dbReference type="InterPro" id="IPR024079">
    <property type="entry name" value="MetalloPept_cat_dom_sf"/>
</dbReference>
<dbReference type="SUPFAM" id="SSF55486">
    <property type="entry name" value="Metalloproteases ('zincins'), catalytic domain"/>
    <property type="match status" value="1"/>
</dbReference>
<sequence>MRYRTAWIIGLLTGLAGNPAQAGNPGPQSLQILLQDISTPSGVRFHVAPEIAQDRIQAQPEGTAWPDIIRSLLRGYNYAGTWSAGGKLTEVNVTGRNGDGRAPAAAAPSPGELFAYRPGRSIPAQYRIYAPGSVYPIDVPARRLRNMKKGERLYANLPDGRYALVHDNAWKHDNGDLTWVGYLDGPQGRYRALLTLGEGALAGQILTPGGLYKLESDEGGGQWLVDMEASGLQNGGFEGDESPVSSGVGGAGPLPQSVVGEGAKVKVQDGGGSTQPVDTTATQDGKTRIDVLLLYTAGMGNAGVSTRLNQLMALANQALADSQVNAVFRLAAAQKVGYADRTLNATALDRLTYAGKGFRNIPRLRARYGADVVALVRPFKPQSQGGNCGIAWVDGGGDTPLTADQAFAVVGYGAAGGYYCSDYALAHEIGHVMGATHDRAHATTPGKFPYSYGYGIPGQFGDIMSYYDPEVGVYANPDLAVCAGSACGVPIDQPGAANVALTFNQTAPTVAAFSRSTSP</sequence>
<proteinExistence type="predicted"/>
<evidence type="ECO:0000256" key="1">
    <source>
        <dbReference type="SAM" id="SignalP"/>
    </source>
</evidence>
<dbReference type="OrthoDB" id="1114329at2"/>
<dbReference type="AlphaFoldDB" id="A0A1Y6CVZ3"/>
<dbReference type="GO" id="GO:0008237">
    <property type="term" value="F:metallopeptidase activity"/>
    <property type="evidence" value="ECO:0007669"/>
    <property type="project" value="InterPro"/>
</dbReference>
<dbReference type="EMBL" id="FXAM01000001">
    <property type="protein sequence ID" value="SMF94818.1"/>
    <property type="molecule type" value="Genomic_DNA"/>
</dbReference>
<keyword evidence="1" id="KW-0732">Signal</keyword>
<feature type="chain" id="PRO_5012599466" evidence="1">
    <location>
        <begin position="23"/>
        <end position="519"/>
    </location>
</feature>
<keyword evidence="3" id="KW-1185">Reference proteome</keyword>
<gene>
    <name evidence="2" type="ORF">SAMN02949497_2153</name>
</gene>
<evidence type="ECO:0000313" key="2">
    <source>
        <dbReference type="EMBL" id="SMF94818.1"/>
    </source>
</evidence>